<comment type="caution">
    <text evidence="1">The sequence shown here is derived from an EMBL/GenBank/DDBJ whole genome shotgun (WGS) entry which is preliminary data.</text>
</comment>
<proteinExistence type="predicted"/>
<feature type="non-terminal residue" evidence="1">
    <location>
        <position position="1"/>
    </location>
</feature>
<keyword evidence="2" id="KW-1185">Reference proteome</keyword>
<organism evidence="1 2">
    <name type="scientific">Gigaspora margarita</name>
    <dbReference type="NCBI Taxonomy" id="4874"/>
    <lineage>
        <taxon>Eukaryota</taxon>
        <taxon>Fungi</taxon>
        <taxon>Fungi incertae sedis</taxon>
        <taxon>Mucoromycota</taxon>
        <taxon>Glomeromycotina</taxon>
        <taxon>Glomeromycetes</taxon>
        <taxon>Diversisporales</taxon>
        <taxon>Gigasporaceae</taxon>
        <taxon>Gigaspora</taxon>
    </lineage>
</organism>
<reference evidence="1 2" key="1">
    <citation type="submission" date="2021-06" db="EMBL/GenBank/DDBJ databases">
        <authorList>
            <person name="Kallberg Y."/>
            <person name="Tangrot J."/>
            <person name="Rosling A."/>
        </authorList>
    </citation>
    <scope>NUCLEOTIDE SEQUENCE [LARGE SCALE GENOMIC DNA]</scope>
    <source>
        <strain evidence="1 2">120-4 pot B 10/14</strain>
    </source>
</reference>
<dbReference type="EMBL" id="CAJVQB010096864">
    <property type="protein sequence ID" value="CAG8849557.1"/>
    <property type="molecule type" value="Genomic_DNA"/>
</dbReference>
<evidence type="ECO:0000313" key="1">
    <source>
        <dbReference type="EMBL" id="CAG8849557.1"/>
    </source>
</evidence>
<gene>
    <name evidence="1" type="ORF">GMARGA_LOCUS39777</name>
</gene>
<protein>
    <submittedName>
        <fullName evidence="1">21861_t:CDS:1</fullName>
    </submittedName>
</protein>
<name>A0ABN7X7W6_GIGMA</name>
<dbReference type="Proteomes" id="UP000789901">
    <property type="component" value="Unassembled WGS sequence"/>
</dbReference>
<feature type="non-terminal residue" evidence="1">
    <location>
        <position position="64"/>
    </location>
</feature>
<sequence>TKRKKVHKVQNPETNKIRQEMDLIQNLDAKKRYGLDNLKRKRELSVVDSFLSYNVAKNILSLPT</sequence>
<accession>A0ABN7X7W6</accession>
<evidence type="ECO:0000313" key="2">
    <source>
        <dbReference type="Proteomes" id="UP000789901"/>
    </source>
</evidence>